<comment type="cofactor">
    <cofactor evidence="1">
        <name>Zn(2+)</name>
        <dbReference type="ChEBI" id="CHEBI:29105"/>
    </cofactor>
</comment>
<keyword evidence="12" id="KW-1185">Reference proteome</keyword>
<keyword evidence="7" id="KW-0325">Glycoprotein</keyword>
<dbReference type="SUPFAM" id="SSF49464">
    <property type="entry name" value="Carboxypeptidase regulatory domain-like"/>
    <property type="match status" value="1"/>
</dbReference>
<dbReference type="PROSITE" id="PS00132">
    <property type="entry name" value="CARBOXYPEPT_ZN_1"/>
    <property type="match status" value="1"/>
</dbReference>
<dbReference type="SMART" id="SM00631">
    <property type="entry name" value="Zn_pept"/>
    <property type="match status" value="1"/>
</dbReference>
<dbReference type="RefSeq" id="XP_002112103.1">
    <property type="nucleotide sequence ID" value="XM_002112067.1"/>
</dbReference>
<evidence type="ECO:0000256" key="6">
    <source>
        <dbReference type="ARBA" id="ARBA00022833"/>
    </source>
</evidence>
<dbReference type="PRINTS" id="PR00765">
    <property type="entry name" value="CRBOXYPTASEA"/>
</dbReference>
<feature type="active site" description="Proton donor/acceptor" evidence="8">
    <location>
        <position position="297"/>
    </location>
</feature>
<dbReference type="CTD" id="6753316"/>
<accession>B3RVW8</accession>
<evidence type="ECO:0000313" key="11">
    <source>
        <dbReference type="EMBL" id="EDV26070.1"/>
    </source>
</evidence>
<evidence type="ECO:0000256" key="1">
    <source>
        <dbReference type="ARBA" id="ARBA00001947"/>
    </source>
</evidence>
<organism evidence="11 12">
    <name type="scientific">Trichoplax adhaerens</name>
    <name type="common">Trichoplax reptans</name>
    <dbReference type="NCBI Taxonomy" id="10228"/>
    <lineage>
        <taxon>Eukaryota</taxon>
        <taxon>Metazoa</taxon>
        <taxon>Placozoa</taxon>
        <taxon>Uniplacotomia</taxon>
        <taxon>Trichoplacea</taxon>
        <taxon>Trichoplacidae</taxon>
        <taxon>Trichoplax</taxon>
    </lineage>
</organism>
<dbReference type="Gene3D" id="2.60.40.1120">
    <property type="entry name" value="Carboxypeptidase-like, regulatory domain"/>
    <property type="match status" value="1"/>
</dbReference>
<keyword evidence="4" id="KW-0479">Metal-binding</keyword>
<dbReference type="PROSITE" id="PS52035">
    <property type="entry name" value="PEPTIDASE_M14"/>
    <property type="match status" value="1"/>
</dbReference>
<keyword evidence="3" id="KW-0121">Carboxypeptidase</keyword>
<feature type="signal peptide" evidence="9">
    <location>
        <begin position="1"/>
        <end position="17"/>
    </location>
</feature>
<dbReference type="FunCoup" id="B3RVW8">
    <property type="interactions" value="624"/>
</dbReference>
<gene>
    <name evidence="11" type="ORF">TRIADDRAFT_55803</name>
</gene>
<dbReference type="PANTHER" id="PTHR11532">
    <property type="entry name" value="PROTEASE M14 CARBOXYPEPTIDASE"/>
    <property type="match status" value="1"/>
</dbReference>
<dbReference type="InterPro" id="IPR000834">
    <property type="entry name" value="Peptidase_M14"/>
</dbReference>
<dbReference type="HOGENOM" id="CLU_006722_1_3_1"/>
<keyword evidence="6" id="KW-0862">Zinc</keyword>
<evidence type="ECO:0000256" key="5">
    <source>
        <dbReference type="ARBA" id="ARBA00022801"/>
    </source>
</evidence>
<dbReference type="CDD" id="cd11308">
    <property type="entry name" value="Peptidase_M14NE-CP-C_like"/>
    <property type="match status" value="1"/>
</dbReference>
<dbReference type="eggNOG" id="KOG2649">
    <property type="taxonomic scope" value="Eukaryota"/>
</dbReference>
<feature type="domain" description="Peptidase M14" evidence="10">
    <location>
        <begin position="29"/>
        <end position="327"/>
    </location>
</feature>
<dbReference type="GO" id="GO:0005615">
    <property type="term" value="C:extracellular space"/>
    <property type="evidence" value="ECO:0000318"/>
    <property type="project" value="GO_Central"/>
</dbReference>
<dbReference type="GO" id="GO:0016485">
    <property type="term" value="P:protein processing"/>
    <property type="evidence" value="ECO:0000318"/>
    <property type="project" value="GO_Central"/>
</dbReference>
<dbReference type="GO" id="GO:0008270">
    <property type="term" value="F:zinc ion binding"/>
    <property type="evidence" value="ECO:0007669"/>
    <property type="project" value="InterPro"/>
</dbReference>
<evidence type="ECO:0000256" key="2">
    <source>
        <dbReference type="ARBA" id="ARBA00005988"/>
    </source>
</evidence>
<evidence type="ECO:0000256" key="8">
    <source>
        <dbReference type="PROSITE-ProRule" id="PRU01379"/>
    </source>
</evidence>
<dbReference type="MEROPS" id="M14.016"/>
<dbReference type="GeneID" id="6753316"/>
<dbReference type="CDD" id="cd03858">
    <property type="entry name" value="M14_CP_N-E_like"/>
    <property type="match status" value="1"/>
</dbReference>
<feature type="chain" id="PRO_5002798389" description="Peptidase M14 domain-containing protein" evidence="9">
    <location>
        <begin position="18"/>
        <end position="405"/>
    </location>
</feature>
<dbReference type="GO" id="GO:0004181">
    <property type="term" value="F:metallocarboxypeptidase activity"/>
    <property type="evidence" value="ECO:0000318"/>
    <property type="project" value="GO_Central"/>
</dbReference>
<dbReference type="InterPro" id="IPR057246">
    <property type="entry name" value="CARBOXYPEPT_ZN_1"/>
</dbReference>
<dbReference type="KEGG" id="tad:TRIADDRAFT_55803"/>
<evidence type="ECO:0000256" key="9">
    <source>
        <dbReference type="SAM" id="SignalP"/>
    </source>
</evidence>
<dbReference type="EMBL" id="DS985244">
    <property type="protein sequence ID" value="EDV26070.1"/>
    <property type="molecule type" value="Genomic_DNA"/>
</dbReference>
<evidence type="ECO:0000313" key="12">
    <source>
        <dbReference type="Proteomes" id="UP000009022"/>
    </source>
</evidence>
<dbReference type="PROSITE" id="PS00133">
    <property type="entry name" value="CARBOXYPEPT_ZN_2"/>
    <property type="match status" value="1"/>
</dbReference>
<dbReference type="Pfam" id="PF13620">
    <property type="entry name" value="CarboxypepD_reg"/>
    <property type="match status" value="1"/>
</dbReference>
<evidence type="ECO:0000259" key="10">
    <source>
        <dbReference type="PROSITE" id="PS52035"/>
    </source>
</evidence>
<dbReference type="PhylomeDB" id="B3RVW8"/>
<protein>
    <recommendedName>
        <fullName evidence="10">Peptidase M14 domain-containing protein</fullName>
    </recommendedName>
</protein>
<dbReference type="PANTHER" id="PTHR11532:SF73">
    <property type="entry name" value="CARBOXYPEPTIDASE D"/>
    <property type="match status" value="1"/>
</dbReference>
<dbReference type="GO" id="GO:0006518">
    <property type="term" value="P:peptide metabolic process"/>
    <property type="evidence" value="ECO:0000318"/>
    <property type="project" value="GO_Central"/>
</dbReference>
<evidence type="ECO:0000256" key="4">
    <source>
        <dbReference type="ARBA" id="ARBA00022723"/>
    </source>
</evidence>
<dbReference type="FunFam" id="3.40.630.10:FF:000125">
    <property type="entry name" value="Carboxypeptidase D"/>
    <property type="match status" value="1"/>
</dbReference>
<comment type="similarity">
    <text evidence="2 8">Belongs to the peptidase M14 family.</text>
</comment>
<dbReference type="Gene3D" id="3.40.630.10">
    <property type="entry name" value="Zn peptidases"/>
    <property type="match status" value="1"/>
</dbReference>
<dbReference type="InterPro" id="IPR050753">
    <property type="entry name" value="Peptidase_M14_domain"/>
</dbReference>
<dbReference type="SUPFAM" id="SSF53187">
    <property type="entry name" value="Zn-dependent exopeptidases"/>
    <property type="match status" value="1"/>
</dbReference>
<dbReference type="Pfam" id="PF00246">
    <property type="entry name" value="Peptidase_M14"/>
    <property type="match status" value="1"/>
</dbReference>
<keyword evidence="5" id="KW-0378">Hydrolase</keyword>
<keyword evidence="3" id="KW-0645">Protease</keyword>
<dbReference type="Proteomes" id="UP000009022">
    <property type="component" value="Unassembled WGS sequence"/>
</dbReference>
<name>B3RVW8_TRIAD</name>
<evidence type="ECO:0000256" key="7">
    <source>
        <dbReference type="ARBA" id="ARBA00023180"/>
    </source>
</evidence>
<dbReference type="AlphaFoldDB" id="B3RVW8"/>
<reference evidence="11 12" key="1">
    <citation type="journal article" date="2008" name="Nature">
        <title>The Trichoplax genome and the nature of placozoans.</title>
        <authorList>
            <person name="Srivastava M."/>
            <person name="Begovic E."/>
            <person name="Chapman J."/>
            <person name="Putnam N.H."/>
            <person name="Hellsten U."/>
            <person name="Kawashima T."/>
            <person name="Kuo A."/>
            <person name="Mitros T."/>
            <person name="Salamov A."/>
            <person name="Carpenter M.L."/>
            <person name="Signorovitch A.Y."/>
            <person name="Moreno M.A."/>
            <person name="Kamm K."/>
            <person name="Grimwood J."/>
            <person name="Schmutz J."/>
            <person name="Shapiro H."/>
            <person name="Grigoriev I.V."/>
            <person name="Buss L.W."/>
            <person name="Schierwater B."/>
            <person name="Dellaporta S.L."/>
            <person name="Rokhsar D.S."/>
        </authorList>
    </citation>
    <scope>NUCLEOTIDE SEQUENCE [LARGE SCALE GENOMIC DNA]</scope>
    <source>
        <strain evidence="11 12">Grell-BS-1999</strain>
    </source>
</reference>
<evidence type="ECO:0000256" key="3">
    <source>
        <dbReference type="ARBA" id="ARBA00022645"/>
    </source>
</evidence>
<dbReference type="OMA" id="HIAPTIN"/>
<sequence>MWKVFQICFLLITAAYSASVASSSSNDFVHHNYDAMIAFMEKVRSDYPHITRMYSIGKSVQGRSLMVLEISDNPGIHEVGEPEVKYVGNMHGNEVIGRELILHLSRYLCKNYEKDAEIRRFIDNTRIHLLPSMNPDGYERAIEGDAQGVRGRRNANNIDLNRNFPDFVYRYGRTAEESSKNAEPETRALMNWIVRSPFVISANLHGGSLVANYPYDTNPGSVRRYSATNDDDVFRFISKSYSLTHRRMAKSGPACPHQRDGESFKDGITNGANWYPVNGGMQDFNYKRSNCFEITLELSCVKYPLAKEIRSFWEDNKYAMLNFLKQAHRGVKGVVRDEKGSGIPNARIMIEDRKTVTTAKDGDFWRILLPGTYTIRVEAEGYEPVEKTVTVTNEKPSEISVTLRR</sequence>
<proteinExistence type="inferred from homology"/>
<dbReference type="InParanoid" id="B3RVW8"/>
<dbReference type="InterPro" id="IPR057247">
    <property type="entry name" value="CARBOXYPEPT_ZN_2"/>
</dbReference>
<dbReference type="OrthoDB" id="10249045at2759"/>
<keyword evidence="9" id="KW-0732">Signal</keyword>
<dbReference type="InterPro" id="IPR008969">
    <property type="entry name" value="CarboxyPept-like_regulatory"/>
</dbReference>